<keyword evidence="1" id="KW-0472">Membrane</keyword>
<keyword evidence="1" id="KW-1133">Transmembrane helix</keyword>
<comment type="caution">
    <text evidence="3">The sequence shown here is derived from an EMBL/GenBank/DDBJ whole genome shotgun (WGS) entry which is preliminary data.</text>
</comment>
<dbReference type="EMBL" id="JBHULC010000022">
    <property type="protein sequence ID" value="MFD2522848.1"/>
    <property type="molecule type" value="Genomic_DNA"/>
</dbReference>
<dbReference type="InterPro" id="IPR050640">
    <property type="entry name" value="Bact_2-comp_sensor_kinase"/>
</dbReference>
<feature type="transmembrane region" description="Helical" evidence="1">
    <location>
        <begin position="93"/>
        <end position="115"/>
    </location>
</feature>
<dbReference type="InterPro" id="IPR010559">
    <property type="entry name" value="Sig_transdc_His_kin_internal"/>
</dbReference>
<sequence length="359" mass="41715">MKKDTFLNNKGKRILFIVSAFLLLYLVSYIIDPYSPCWKNYFTRDIPDIIIDWSISLLFCFLVSETSIFIGLKLNRYIQWTEKPSRRLLIETSLNLLAVILIHLLTNSVFTYYYGDSDVSMVTNSIEKNRGDLQWLVVSTIIALMIMAINIGNYLILNWKNEAVKTAELNQLVIEAELQSLKLQIDPHFVFNNLSVLSELILENQQLGYEYAENFSKIYRYMLVNSKKDIISLEDELKFLNSYMFLIKHRVGEGVSFCVEVDKESRRLSMPPLTLQLLVENALKHNKTSKKDPLQIRIYNTDDCRLIVENALLPIEKPLNSSGIGIKNIIRRYKLLSEKEPEIIRDDTSFKVIIPLIKL</sequence>
<protein>
    <submittedName>
        <fullName evidence="3">Sensor histidine kinase</fullName>
        <ecNumber evidence="3">2.7.13.3</ecNumber>
    </submittedName>
</protein>
<feature type="transmembrane region" description="Helical" evidence="1">
    <location>
        <begin position="12"/>
        <end position="31"/>
    </location>
</feature>
<evidence type="ECO:0000313" key="4">
    <source>
        <dbReference type="Proteomes" id="UP001597510"/>
    </source>
</evidence>
<dbReference type="PANTHER" id="PTHR34220:SF7">
    <property type="entry name" value="SENSOR HISTIDINE KINASE YPDA"/>
    <property type="match status" value="1"/>
</dbReference>
<reference evidence="4" key="1">
    <citation type="journal article" date="2019" name="Int. J. Syst. Evol. Microbiol.">
        <title>The Global Catalogue of Microorganisms (GCM) 10K type strain sequencing project: providing services to taxonomists for standard genome sequencing and annotation.</title>
        <authorList>
            <consortium name="The Broad Institute Genomics Platform"/>
            <consortium name="The Broad Institute Genome Sequencing Center for Infectious Disease"/>
            <person name="Wu L."/>
            <person name="Ma J."/>
        </authorList>
    </citation>
    <scope>NUCLEOTIDE SEQUENCE [LARGE SCALE GENOMIC DNA]</scope>
    <source>
        <strain evidence="4">KCTC 52344</strain>
    </source>
</reference>
<keyword evidence="3" id="KW-0808">Transferase</keyword>
<gene>
    <name evidence="3" type="ORF">ACFSR2_18255</name>
</gene>
<dbReference type="Pfam" id="PF06580">
    <property type="entry name" value="His_kinase"/>
    <property type="match status" value="1"/>
</dbReference>
<organism evidence="3 4">
    <name type="scientific">Emticicia soli</name>
    <dbReference type="NCBI Taxonomy" id="2027878"/>
    <lineage>
        <taxon>Bacteria</taxon>
        <taxon>Pseudomonadati</taxon>
        <taxon>Bacteroidota</taxon>
        <taxon>Cytophagia</taxon>
        <taxon>Cytophagales</taxon>
        <taxon>Leadbetterellaceae</taxon>
        <taxon>Emticicia</taxon>
    </lineage>
</organism>
<dbReference type="PANTHER" id="PTHR34220">
    <property type="entry name" value="SENSOR HISTIDINE KINASE YPDA"/>
    <property type="match status" value="1"/>
</dbReference>
<dbReference type="Proteomes" id="UP001597510">
    <property type="component" value="Unassembled WGS sequence"/>
</dbReference>
<proteinExistence type="predicted"/>
<feature type="transmembrane region" description="Helical" evidence="1">
    <location>
        <begin position="51"/>
        <end position="72"/>
    </location>
</feature>
<feature type="domain" description="Signal transduction histidine kinase internal region" evidence="2">
    <location>
        <begin position="176"/>
        <end position="253"/>
    </location>
</feature>
<keyword evidence="4" id="KW-1185">Reference proteome</keyword>
<feature type="transmembrane region" description="Helical" evidence="1">
    <location>
        <begin position="135"/>
        <end position="157"/>
    </location>
</feature>
<evidence type="ECO:0000256" key="1">
    <source>
        <dbReference type="SAM" id="Phobius"/>
    </source>
</evidence>
<keyword evidence="3" id="KW-0418">Kinase</keyword>
<dbReference type="RefSeq" id="WP_340239510.1">
    <property type="nucleotide sequence ID" value="NZ_JBBEWC010000013.1"/>
</dbReference>
<keyword evidence="1" id="KW-0812">Transmembrane</keyword>
<accession>A0ABW5JAQ0</accession>
<name>A0ABW5JAQ0_9BACT</name>
<evidence type="ECO:0000259" key="2">
    <source>
        <dbReference type="Pfam" id="PF06580"/>
    </source>
</evidence>
<dbReference type="GO" id="GO:0004673">
    <property type="term" value="F:protein histidine kinase activity"/>
    <property type="evidence" value="ECO:0007669"/>
    <property type="project" value="UniProtKB-EC"/>
</dbReference>
<dbReference type="EC" id="2.7.13.3" evidence="3"/>
<evidence type="ECO:0000313" key="3">
    <source>
        <dbReference type="EMBL" id="MFD2522848.1"/>
    </source>
</evidence>